<accession>A0AC34QCN9</accession>
<reference evidence="2" key="1">
    <citation type="submission" date="2022-11" db="UniProtKB">
        <authorList>
            <consortium name="WormBaseParasite"/>
        </authorList>
    </citation>
    <scope>IDENTIFICATION</scope>
</reference>
<protein>
    <submittedName>
        <fullName evidence="2">CHK kinase-like domain-containing protein</fullName>
    </submittedName>
</protein>
<dbReference type="WBParaSite" id="JU765_v2.g15105.t1">
    <property type="protein sequence ID" value="JU765_v2.g15105.t1"/>
    <property type="gene ID" value="JU765_v2.g15105"/>
</dbReference>
<name>A0AC34QCN9_9BILA</name>
<sequence length="418" mass="48815">MAAKTTIDSFDENKIVVNHFTAGFILNNLKENDEEFNKKCGNRIVKDVISQNVSKNKGFASAVIQCKIIFVDSKTDDDVYTTILKIPGVEEFKKAFGETLDYDEKIYEKFLQVHESECDFYELLAKYVDIPVPKMYKTLPWTPGKEDGVIQMEDLSSKASVMLGQFNLTQVKCIVRHIAHMHRKILCLDEKLWKGKFIKNQTIYDGESIPKALDRFYEYAKHDDYFEKTIKKYLKFVTNTDFYHYAFGQSWKDLKMMPVLVHNDMWSGNIMWQLNEFGDPTTEIVAFVDWQILHEGSPMADFSRLLTICTGGFNRRKFETIVFDYYLECLTKEMAEERKSCPYTLEQVQENYYIMFLTQAFVPIIGTVITGDYLMKNDSEKLRKAKVDEMLLKCKHILEDVDELLTGKLSYLFERFGV</sequence>
<evidence type="ECO:0000313" key="2">
    <source>
        <dbReference type="WBParaSite" id="JU765_v2.g15105.t1"/>
    </source>
</evidence>
<organism evidence="1 2">
    <name type="scientific">Panagrolaimus sp. JU765</name>
    <dbReference type="NCBI Taxonomy" id="591449"/>
    <lineage>
        <taxon>Eukaryota</taxon>
        <taxon>Metazoa</taxon>
        <taxon>Ecdysozoa</taxon>
        <taxon>Nematoda</taxon>
        <taxon>Chromadorea</taxon>
        <taxon>Rhabditida</taxon>
        <taxon>Tylenchina</taxon>
        <taxon>Panagrolaimomorpha</taxon>
        <taxon>Panagrolaimoidea</taxon>
        <taxon>Panagrolaimidae</taxon>
        <taxon>Panagrolaimus</taxon>
    </lineage>
</organism>
<dbReference type="Proteomes" id="UP000887576">
    <property type="component" value="Unplaced"/>
</dbReference>
<evidence type="ECO:0000313" key="1">
    <source>
        <dbReference type="Proteomes" id="UP000887576"/>
    </source>
</evidence>
<proteinExistence type="predicted"/>